<dbReference type="InterPro" id="IPR038371">
    <property type="entry name" value="Cu_polyphenol_OxRdtase_sf"/>
</dbReference>
<dbReference type="PANTHER" id="PTHR30616">
    <property type="entry name" value="UNCHARACTERIZED PROTEIN YFIH"/>
    <property type="match status" value="1"/>
</dbReference>
<sequence>MSYSWRSSLLSRFDWLDHAFLPAGERPPVETIYNQQRHSARVVPSATALPVKSVEADGLIASDNRPVAVYTADCLPILLIDAKQHQAAAVHGGLKGILGGVLANAIRQLCQNGSAPGDLFIAIGPSIGPCCYELGKDLIARAEQDDPHHLAPLMAWSEQPSTNPAAVRPQAQGTTDGVWFDLPLLAKRIALREGVPEGQIELSGICTYCMAEEQASYRRNTHRQHGYQQRFSWIRVKN</sequence>
<keyword evidence="3" id="KW-0808">Transferase</keyword>
<dbReference type="RefSeq" id="WP_105592576.1">
    <property type="nucleotide sequence ID" value="NZ_PDET01000005.1"/>
</dbReference>
<keyword evidence="5" id="KW-0862">Zinc</keyword>
<evidence type="ECO:0000256" key="5">
    <source>
        <dbReference type="ARBA" id="ARBA00022833"/>
    </source>
</evidence>
<dbReference type="OrthoDB" id="4279at2"/>
<evidence type="ECO:0000313" key="10">
    <source>
        <dbReference type="Proteomes" id="UP000239181"/>
    </source>
</evidence>
<dbReference type="EMBL" id="PDET01000005">
    <property type="protein sequence ID" value="PRD15865.1"/>
    <property type="molecule type" value="Genomic_DNA"/>
</dbReference>
<evidence type="ECO:0000256" key="8">
    <source>
        <dbReference type="ARBA" id="ARBA00049893"/>
    </source>
</evidence>
<evidence type="ECO:0000256" key="3">
    <source>
        <dbReference type="ARBA" id="ARBA00022679"/>
    </source>
</evidence>
<protein>
    <recommendedName>
        <fullName evidence="11">Polyphenol oxidase</fullName>
    </recommendedName>
</protein>
<evidence type="ECO:0000256" key="7">
    <source>
        <dbReference type="ARBA" id="ARBA00048968"/>
    </source>
</evidence>
<dbReference type="InterPro" id="IPR011324">
    <property type="entry name" value="Cytotoxic_necrot_fac-like_cat"/>
</dbReference>
<evidence type="ECO:0000256" key="4">
    <source>
        <dbReference type="ARBA" id="ARBA00022723"/>
    </source>
</evidence>
<dbReference type="PANTHER" id="PTHR30616:SF3">
    <property type="entry name" value="PURINE NUCLEOSIDE PHOSPHORYLASE"/>
    <property type="match status" value="1"/>
</dbReference>
<dbReference type="GO" id="GO:0017061">
    <property type="term" value="F:S-methyl-5-thioadenosine phosphorylase activity"/>
    <property type="evidence" value="ECO:0007669"/>
    <property type="project" value="UniProtKB-EC"/>
</dbReference>
<accession>A0A2S9IDJ8</accession>
<evidence type="ECO:0000256" key="6">
    <source>
        <dbReference type="ARBA" id="ARBA00047989"/>
    </source>
</evidence>
<comment type="caution">
    <text evidence="9">The sequence shown here is derived from an EMBL/GenBank/DDBJ whole genome shotgun (WGS) entry which is preliminary data.</text>
</comment>
<proteinExistence type="inferred from homology"/>
<comment type="catalytic activity">
    <reaction evidence="8">
        <text>S-methyl-5'-thioadenosine + phosphate = 5-(methylsulfanyl)-alpha-D-ribose 1-phosphate + adenine</text>
        <dbReference type="Rhea" id="RHEA:11852"/>
        <dbReference type="ChEBI" id="CHEBI:16708"/>
        <dbReference type="ChEBI" id="CHEBI:17509"/>
        <dbReference type="ChEBI" id="CHEBI:43474"/>
        <dbReference type="ChEBI" id="CHEBI:58533"/>
        <dbReference type="EC" id="2.4.2.28"/>
    </reaction>
    <physiologicalReaction direction="left-to-right" evidence="8">
        <dbReference type="Rhea" id="RHEA:11853"/>
    </physiologicalReaction>
</comment>
<evidence type="ECO:0000256" key="1">
    <source>
        <dbReference type="ARBA" id="ARBA00000553"/>
    </source>
</evidence>
<name>A0A2S9IDJ8_9GAMM</name>
<comment type="catalytic activity">
    <reaction evidence="7">
        <text>adenosine + phosphate = alpha-D-ribose 1-phosphate + adenine</text>
        <dbReference type="Rhea" id="RHEA:27642"/>
        <dbReference type="ChEBI" id="CHEBI:16335"/>
        <dbReference type="ChEBI" id="CHEBI:16708"/>
        <dbReference type="ChEBI" id="CHEBI:43474"/>
        <dbReference type="ChEBI" id="CHEBI:57720"/>
        <dbReference type="EC" id="2.4.2.1"/>
    </reaction>
    <physiologicalReaction direction="left-to-right" evidence="7">
        <dbReference type="Rhea" id="RHEA:27643"/>
    </physiologicalReaction>
</comment>
<reference evidence="9 10" key="1">
    <citation type="submission" date="2017-10" db="EMBL/GenBank/DDBJ databases">
        <title>Draft genome of two endophytic bacteria isolated from 'guarana' Paullinia cupana (Mart.) Ducke.</title>
        <authorList>
            <person name="Siqueira K.A."/>
            <person name="Liotti R.G."/>
            <person name="Mendes T.A."/>
            <person name="Soares M.A."/>
        </authorList>
    </citation>
    <scope>NUCLEOTIDE SEQUENCE [LARGE SCALE GENOMIC DNA]</scope>
    <source>
        <strain evidence="9 10">342</strain>
    </source>
</reference>
<comment type="catalytic activity">
    <reaction evidence="6">
        <text>adenosine + H2O + H(+) = inosine + NH4(+)</text>
        <dbReference type="Rhea" id="RHEA:24408"/>
        <dbReference type="ChEBI" id="CHEBI:15377"/>
        <dbReference type="ChEBI" id="CHEBI:15378"/>
        <dbReference type="ChEBI" id="CHEBI:16335"/>
        <dbReference type="ChEBI" id="CHEBI:17596"/>
        <dbReference type="ChEBI" id="CHEBI:28938"/>
        <dbReference type="EC" id="3.5.4.4"/>
    </reaction>
    <physiologicalReaction direction="left-to-right" evidence="6">
        <dbReference type="Rhea" id="RHEA:24409"/>
    </physiologicalReaction>
</comment>
<keyword evidence="4" id="KW-0479">Metal-binding</keyword>
<dbReference type="InterPro" id="IPR003730">
    <property type="entry name" value="Cu_polyphenol_OxRdtase"/>
</dbReference>
<dbReference type="SUPFAM" id="SSF64438">
    <property type="entry name" value="CNF1/YfiH-like putative cysteine hydrolases"/>
    <property type="match status" value="1"/>
</dbReference>
<comment type="catalytic activity">
    <reaction evidence="1">
        <text>inosine + phosphate = alpha-D-ribose 1-phosphate + hypoxanthine</text>
        <dbReference type="Rhea" id="RHEA:27646"/>
        <dbReference type="ChEBI" id="CHEBI:17368"/>
        <dbReference type="ChEBI" id="CHEBI:17596"/>
        <dbReference type="ChEBI" id="CHEBI:43474"/>
        <dbReference type="ChEBI" id="CHEBI:57720"/>
        <dbReference type="EC" id="2.4.2.1"/>
    </reaction>
    <physiologicalReaction direction="left-to-right" evidence="1">
        <dbReference type="Rhea" id="RHEA:27647"/>
    </physiologicalReaction>
</comment>
<comment type="similarity">
    <text evidence="2">Belongs to the purine nucleoside phosphorylase YfiH/LACC1 family.</text>
</comment>
<dbReference type="CDD" id="cd16833">
    <property type="entry name" value="YfiH"/>
    <property type="match status" value="1"/>
</dbReference>
<evidence type="ECO:0008006" key="11">
    <source>
        <dbReference type="Google" id="ProtNLM"/>
    </source>
</evidence>
<dbReference type="Gene3D" id="3.60.140.10">
    <property type="entry name" value="CNF1/YfiH-like putative cysteine hydrolases"/>
    <property type="match status" value="1"/>
</dbReference>
<dbReference type="GO" id="GO:0005507">
    <property type="term" value="F:copper ion binding"/>
    <property type="evidence" value="ECO:0007669"/>
    <property type="project" value="TreeGrafter"/>
</dbReference>
<keyword evidence="10" id="KW-1185">Reference proteome</keyword>
<organism evidence="9 10">
    <name type="scientific">Pantoea coffeiphila</name>
    <dbReference type="NCBI Taxonomy" id="1465635"/>
    <lineage>
        <taxon>Bacteria</taxon>
        <taxon>Pseudomonadati</taxon>
        <taxon>Pseudomonadota</taxon>
        <taxon>Gammaproteobacteria</taxon>
        <taxon>Enterobacterales</taxon>
        <taxon>Erwiniaceae</taxon>
        <taxon>Pantoea</taxon>
    </lineage>
</organism>
<evidence type="ECO:0000313" key="9">
    <source>
        <dbReference type="EMBL" id="PRD15865.1"/>
    </source>
</evidence>
<dbReference type="AlphaFoldDB" id="A0A2S9IDJ8"/>
<evidence type="ECO:0000256" key="2">
    <source>
        <dbReference type="ARBA" id="ARBA00007353"/>
    </source>
</evidence>
<gene>
    <name evidence="9" type="ORF">CQW29_09970</name>
</gene>
<dbReference type="Pfam" id="PF02578">
    <property type="entry name" value="Cu-oxidase_4"/>
    <property type="match status" value="1"/>
</dbReference>
<dbReference type="Proteomes" id="UP000239181">
    <property type="component" value="Unassembled WGS sequence"/>
</dbReference>